<accession>F9WHL7</accession>
<reference evidence="3 4" key="2">
    <citation type="journal article" date="2012" name="Proc. Natl. Acad. Sci. U.S.A.">
        <title>Antigenic diversity is generated by distinct evolutionary mechanisms in African trypanosome species.</title>
        <authorList>
            <person name="Jackson A.P."/>
            <person name="Berry A."/>
            <person name="Aslett M."/>
            <person name="Allison H.C."/>
            <person name="Burton P."/>
            <person name="Vavrova-Anderson J."/>
            <person name="Brown R."/>
            <person name="Browne H."/>
            <person name="Corton N."/>
            <person name="Hauser H."/>
            <person name="Gamble J."/>
            <person name="Gilderthorp R."/>
            <person name="Marcello L."/>
            <person name="McQuillan J."/>
            <person name="Otto T.D."/>
            <person name="Quail M.A."/>
            <person name="Sanders M.J."/>
            <person name="van Tonder A."/>
            <person name="Ginger M.L."/>
            <person name="Field M.C."/>
            <person name="Barry J.D."/>
            <person name="Hertz-Fowler C."/>
            <person name="Berriman M."/>
        </authorList>
    </citation>
    <scope>NUCLEOTIDE SEQUENCE [LARGE SCALE GENOMIC DNA]</scope>
    <source>
        <strain evidence="3 4">IL3000</strain>
    </source>
</reference>
<sequence>MRTGRALQVLLHATIISLGLVECAVAHVKRNRRVETVAGAYGLTGMVDGVPPDSRLSSPMAICRGRTADEILVGTASGLRTYSRSSGELGTLFTSSVKVVGGSTGGSAYGNPRSCVHRGIDNSSVIYFVDGQKDVKYYKNNEVLSKDTVANASLTAMTIFGGSLYMTDQINKALVTCKLSADGAPHDCLSKKKLNDTCGFNTFTGITSTAKGIFIAGQGSTTPGNICWIGLDDTTVTKLGQGEYVDVSSTSSGDLYAVSKTQIFHLEPAGSAPQLKTVAGVKGTPCLPTPDGEDIRFCELNKILAIADHELYVTSERSHLLRAVILPPVRVQAVFSGRPVPVGYPEGDTLDWIVENLVKDVNEALQTTESLIDPSTVYVDPDTWTTRFVALVQQSDFDDAATERALGEGNYTYITAALDEYYNETDQAVYMDSVMVPYCSEAALDAIRRRIAEEARRVLDFPLIYADMPVELEGSGVENVTMVKLLMPASFNNETVSELLEAADLTGFAHSAIKEMRGGETRVSVVLPNPPFNFSGVTPDVDQDIRWYVHGNVMKQLDICEKLNAKGAAPAPEPVEDGNESGGGVVYTGEFCQSSITNRTETQNLKPPYDQKNTYEIFLPNKYDFNASWCVDIVDWRELNDWLSNVTAGSHIEDASWCGQGCIIALAVVGALLTTGLVVVAVVLTSKRRRLAAVVAPPRPKFVSATEDEED</sequence>
<dbReference type="VEuPathDB" id="TriTrypDB:TcIL3000_0_17090"/>
<evidence type="ECO:0000313" key="3">
    <source>
        <dbReference type="EMBL" id="CCD16810.1"/>
    </source>
</evidence>
<dbReference type="AlphaFoldDB" id="F9WHL7"/>
<feature type="transmembrane region" description="Helical" evidence="1">
    <location>
        <begin position="663"/>
        <end position="684"/>
    </location>
</feature>
<organism evidence="3 4">
    <name type="scientific">Trypanosoma congolense (strain IL3000)</name>
    <dbReference type="NCBI Taxonomy" id="1068625"/>
    <lineage>
        <taxon>Eukaryota</taxon>
        <taxon>Discoba</taxon>
        <taxon>Euglenozoa</taxon>
        <taxon>Kinetoplastea</taxon>
        <taxon>Metakinetoplastina</taxon>
        <taxon>Trypanosomatida</taxon>
        <taxon>Trypanosomatidae</taxon>
        <taxon>Trypanosoma</taxon>
        <taxon>Nannomonas</taxon>
    </lineage>
</organism>
<keyword evidence="4" id="KW-1185">Reference proteome</keyword>
<keyword evidence="1" id="KW-0472">Membrane</keyword>
<comment type="caution">
    <text evidence="3">The sequence shown here is derived from an EMBL/GenBank/DDBJ whole genome shotgun (WGS) entry which is preliminary data.</text>
</comment>
<keyword evidence="1" id="KW-0812">Transmembrane</keyword>
<keyword evidence="2" id="KW-0732">Signal</keyword>
<evidence type="ECO:0000256" key="1">
    <source>
        <dbReference type="SAM" id="Phobius"/>
    </source>
</evidence>
<evidence type="ECO:0000256" key="2">
    <source>
        <dbReference type="SAM" id="SignalP"/>
    </source>
</evidence>
<feature type="signal peptide" evidence="2">
    <location>
        <begin position="1"/>
        <end position="26"/>
    </location>
</feature>
<keyword evidence="1" id="KW-1133">Transmembrane helix</keyword>
<protein>
    <submittedName>
        <fullName evidence="3">WGS project CAEQ00000000 data, annotated contig 665</fullName>
    </submittedName>
</protein>
<dbReference type="Proteomes" id="UP000000702">
    <property type="component" value="Unassembled WGS sequence"/>
</dbReference>
<dbReference type="EMBL" id="CAEQ01002454">
    <property type="protein sequence ID" value="CCD16810.1"/>
    <property type="molecule type" value="Genomic_DNA"/>
</dbReference>
<name>F9WHL7_TRYCI</name>
<feature type="chain" id="PRO_5003390398" evidence="2">
    <location>
        <begin position="27"/>
        <end position="711"/>
    </location>
</feature>
<reference evidence="4" key="1">
    <citation type="submission" date="2011-07" db="EMBL/GenBank/DDBJ databases">
        <title>Divergent evolution of antigenic variation in African trypanosomes.</title>
        <authorList>
            <person name="Jackson A.P."/>
            <person name="Berry A."/>
            <person name="Allison H.C."/>
            <person name="Burton P."/>
            <person name="Anderson J."/>
            <person name="Aslett M."/>
            <person name="Brown R."/>
            <person name="Corton N."/>
            <person name="Harris D."/>
            <person name="Hauser H."/>
            <person name="Gamble J."/>
            <person name="Gilderthorp R."/>
            <person name="McQuillan J."/>
            <person name="Quail M.A."/>
            <person name="Sanders M."/>
            <person name="Van Tonder A."/>
            <person name="Ginger M.L."/>
            <person name="Donelson J.E."/>
            <person name="Field M.C."/>
            <person name="Barry J.D."/>
            <person name="Berriman M."/>
            <person name="Hertz-Fowler C."/>
        </authorList>
    </citation>
    <scope>NUCLEOTIDE SEQUENCE [LARGE SCALE GENOMIC DNA]</scope>
    <source>
        <strain evidence="4">IL3000</strain>
    </source>
</reference>
<proteinExistence type="predicted"/>
<evidence type="ECO:0000313" key="4">
    <source>
        <dbReference type="Proteomes" id="UP000000702"/>
    </source>
</evidence>
<gene>
    <name evidence="3" type="ORF">TCIL3000_0_17090</name>
</gene>